<dbReference type="GO" id="GO:0005886">
    <property type="term" value="C:plasma membrane"/>
    <property type="evidence" value="ECO:0007669"/>
    <property type="project" value="UniProtKB-SubCell"/>
</dbReference>
<evidence type="ECO:0000259" key="7">
    <source>
        <dbReference type="Pfam" id="PF00892"/>
    </source>
</evidence>
<sequence>MSLPGEIALPDTTDRAKTPSPPSGLAWASLSVAIFSGWFVVTRLGLSQNLQVWDVIALRFGEGALFLTPTLLIGTSRLPLRAWPTGIPLAVLWGAPFIFFVGTGLRLTSAVLASSIAPALMPIFAGVFVWISRGQCPRWIEISGYALIMAGLVLLVWCSVPAEGQMNTMGILSLIVAAAMWGFYTLRLKASGLSPLQATALICFWSTVLYLPIYFGAGLSNLSRASAGELLFQSTYQGFLMSVVAVLAFNRAVATLGPRASSAIVALVPVAVVLFAIPVLNEFPSLIALASICGIAFGVMLTAAPEKPERY</sequence>
<dbReference type="InterPro" id="IPR050638">
    <property type="entry name" value="AA-Vitamin_Transporters"/>
</dbReference>
<evidence type="ECO:0000256" key="1">
    <source>
        <dbReference type="ARBA" id="ARBA00004651"/>
    </source>
</evidence>
<evidence type="ECO:0000256" key="6">
    <source>
        <dbReference type="SAM" id="Phobius"/>
    </source>
</evidence>
<feature type="transmembrane region" description="Helical" evidence="6">
    <location>
        <begin position="235"/>
        <end position="253"/>
    </location>
</feature>
<dbReference type="PANTHER" id="PTHR32322">
    <property type="entry name" value="INNER MEMBRANE TRANSPORTER"/>
    <property type="match status" value="1"/>
</dbReference>
<feature type="domain" description="EamA" evidence="7">
    <location>
        <begin position="169"/>
        <end position="302"/>
    </location>
</feature>
<feature type="transmembrane region" description="Helical" evidence="6">
    <location>
        <begin position="260"/>
        <end position="280"/>
    </location>
</feature>
<dbReference type="Proteomes" id="UP000032515">
    <property type="component" value="Unassembled WGS sequence"/>
</dbReference>
<feature type="transmembrane region" description="Helical" evidence="6">
    <location>
        <begin position="25"/>
        <end position="46"/>
    </location>
</feature>
<dbReference type="SUPFAM" id="SSF103481">
    <property type="entry name" value="Multidrug resistance efflux transporter EmrE"/>
    <property type="match status" value="2"/>
</dbReference>
<evidence type="ECO:0000256" key="2">
    <source>
        <dbReference type="ARBA" id="ARBA00022475"/>
    </source>
</evidence>
<reference evidence="8 9" key="1">
    <citation type="submission" date="2014-11" db="EMBL/GenBank/DDBJ databases">
        <title>Genomics and ecophysiology of heterotrophic nitrogen fixing bacteria isolated from estuarine surface water.</title>
        <authorList>
            <person name="Bentzon-Tilia M."/>
            <person name="Severin I."/>
            <person name="Hansen L.H."/>
            <person name="Riemann L."/>
        </authorList>
    </citation>
    <scope>NUCLEOTIDE SEQUENCE [LARGE SCALE GENOMIC DNA]</scope>
    <source>
        <strain evidence="8 9">BAL398</strain>
    </source>
</reference>
<gene>
    <name evidence="8" type="ORF">OO17_20950</name>
</gene>
<feature type="transmembrane region" description="Helical" evidence="6">
    <location>
        <begin position="198"/>
        <end position="215"/>
    </location>
</feature>
<dbReference type="PANTHER" id="PTHR32322:SF18">
    <property type="entry name" value="S-ADENOSYLMETHIONINE_S-ADENOSYLHOMOCYSTEINE TRANSPORTER"/>
    <property type="match status" value="1"/>
</dbReference>
<feature type="transmembrane region" description="Helical" evidence="6">
    <location>
        <begin position="86"/>
        <end position="105"/>
    </location>
</feature>
<dbReference type="InterPro" id="IPR037185">
    <property type="entry name" value="EmrE-like"/>
</dbReference>
<keyword evidence="5 6" id="KW-0472">Membrane</keyword>
<comment type="caution">
    <text evidence="8">The sequence shown here is derived from an EMBL/GenBank/DDBJ whole genome shotgun (WGS) entry which is preliminary data.</text>
</comment>
<evidence type="ECO:0000256" key="5">
    <source>
        <dbReference type="ARBA" id="ARBA00023136"/>
    </source>
</evidence>
<dbReference type="Pfam" id="PF00892">
    <property type="entry name" value="EamA"/>
    <property type="match status" value="2"/>
</dbReference>
<keyword evidence="4 6" id="KW-1133">Transmembrane helix</keyword>
<evidence type="ECO:0000313" key="8">
    <source>
        <dbReference type="EMBL" id="KIZ39251.1"/>
    </source>
</evidence>
<proteinExistence type="predicted"/>
<organism evidence="8 9">
    <name type="scientific">Rhodopseudomonas palustris</name>
    <dbReference type="NCBI Taxonomy" id="1076"/>
    <lineage>
        <taxon>Bacteria</taxon>
        <taxon>Pseudomonadati</taxon>
        <taxon>Pseudomonadota</taxon>
        <taxon>Alphaproteobacteria</taxon>
        <taxon>Hyphomicrobiales</taxon>
        <taxon>Nitrobacteraceae</taxon>
        <taxon>Rhodopseudomonas</taxon>
    </lineage>
</organism>
<evidence type="ECO:0000256" key="3">
    <source>
        <dbReference type="ARBA" id="ARBA00022692"/>
    </source>
</evidence>
<protein>
    <recommendedName>
        <fullName evidence="7">EamA domain-containing protein</fullName>
    </recommendedName>
</protein>
<evidence type="ECO:0000313" key="9">
    <source>
        <dbReference type="Proteomes" id="UP000032515"/>
    </source>
</evidence>
<dbReference type="AlphaFoldDB" id="A0A0D7EF42"/>
<feature type="transmembrane region" description="Helical" evidence="6">
    <location>
        <begin position="143"/>
        <end position="162"/>
    </location>
</feature>
<feature type="domain" description="EamA" evidence="7">
    <location>
        <begin position="23"/>
        <end position="156"/>
    </location>
</feature>
<dbReference type="PATRIC" id="fig|1076.23.peg.4866"/>
<comment type="subcellular location">
    <subcellularLocation>
        <location evidence="1">Cell membrane</location>
        <topology evidence="1">Multi-pass membrane protein</topology>
    </subcellularLocation>
</comment>
<feature type="transmembrane region" description="Helical" evidence="6">
    <location>
        <begin position="111"/>
        <end position="131"/>
    </location>
</feature>
<evidence type="ECO:0000256" key="4">
    <source>
        <dbReference type="ARBA" id="ARBA00022989"/>
    </source>
</evidence>
<keyword evidence="2" id="KW-1003">Cell membrane</keyword>
<feature type="transmembrane region" description="Helical" evidence="6">
    <location>
        <begin position="168"/>
        <end position="186"/>
    </location>
</feature>
<dbReference type="EMBL" id="JXXE01000448">
    <property type="protein sequence ID" value="KIZ39251.1"/>
    <property type="molecule type" value="Genomic_DNA"/>
</dbReference>
<feature type="transmembrane region" description="Helical" evidence="6">
    <location>
        <begin position="286"/>
        <end position="304"/>
    </location>
</feature>
<dbReference type="InterPro" id="IPR000620">
    <property type="entry name" value="EamA_dom"/>
</dbReference>
<keyword evidence="3 6" id="KW-0812">Transmembrane</keyword>
<accession>A0A0D7EF42</accession>
<name>A0A0D7EF42_RHOPL</name>